<dbReference type="GO" id="GO:0006629">
    <property type="term" value="P:lipid metabolic process"/>
    <property type="evidence" value="ECO:0000318"/>
    <property type="project" value="GO_Central"/>
</dbReference>
<evidence type="ECO:0000256" key="2">
    <source>
        <dbReference type="SAM" id="SignalP"/>
    </source>
</evidence>
<evidence type="ECO:0000256" key="1">
    <source>
        <dbReference type="SAM" id="MobiDB-lite"/>
    </source>
</evidence>
<accession>A0A2K1L8B5</accession>
<feature type="region of interest" description="Disordered" evidence="1">
    <location>
        <begin position="67"/>
        <end position="96"/>
    </location>
</feature>
<dbReference type="GeneID" id="112286656"/>
<dbReference type="EMBL" id="ABEU02000001">
    <property type="protein sequence ID" value="PNR62231.1"/>
    <property type="molecule type" value="Genomic_DNA"/>
</dbReference>
<dbReference type="Gramene" id="Pp3c1_14550V3.2">
    <property type="protein sequence ID" value="Pp3c1_14550V3.2"/>
    <property type="gene ID" value="Pp3c1_14550"/>
</dbReference>
<proteinExistence type="predicted"/>
<dbReference type="Gramene" id="Pp3c1_14550V3.1">
    <property type="protein sequence ID" value="Pp3c1_14550V3.1"/>
    <property type="gene ID" value="Pp3c1_14550"/>
</dbReference>
<keyword evidence="2" id="KW-0732">Signal</keyword>
<dbReference type="EnsemblPlants" id="Pp3c1_14550V3.1">
    <property type="protein sequence ID" value="Pp3c1_14550V3.1"/>
    <property type="gene ID" value="Pp3c1_14550"/>
</dbReference>
<name>A0A2K1L8B5_PHYPA</name>
<dbReference type="AlphaFoldDB" id="A0A2K1L8B5"/>
<protein>
    <submittedName>
        <fullName evidence="3 4">Uncharacterized protein</fullName>
    </submittedName>
</protein>
<reference evidence="4" key="3">
    <citation type="submission" date="2020-12" db="UniProtKB">
        <authorList>
            <consortium name="EnsemblPlants"/>
        </authorList>
    </citation>
    <scope>IDENTIFICATION</scope>
</reference>
<evidence type="ECO:0000313" key="4">
    <source>
        <dbReference type="EnsemblPlants" id="Pp3c1_14550V3.1"/>
    </source>
</evidence>
<organism evidence="3">
    <name type="scientific">Physcomitrium patens</name>
    <name type="common">Spreading-leaved earth moss</name>
    <name type="synonym">Physcomitrella patens</name>
    <dbReference type="NCBI Taxonomy" id="3218"/>
    <lineage>
        <taxon>Eukaryota</taxon>
        <taxon>Viridiplantae</taxon>
        <taxon>Streptophyta</taxon>
        <taxon>Embryophyta</taxon>
        <taxon>Bryophyta</taxon>
        <taxon>Bryophytina</taxon>
        <taxon>Bryopsida</taxon>
        <taxon>Funariidae</taxon>
        <taxon>Funariales</taxon>
        <taxon>Funariaceae</taxon>
        <taxon>Physcomitrium</taxon>
    </lineage>
</organism>
<reference evidence="3 5" key="1">
    <citation type="journal article" date="2008" name="Science">
        <title>The Physcomitrella genome reveals evolutionary insights into the conquest of land by plants.</title>
        <authorList>
            <person name="Rensing S."/>
            <person name="Lang D."/>
            <person name="Zimmer A."/>
            <person name="Terry A."/>
            <person name="Salamov A."/>
            <person name="Shapiro H."/>
            <person name="Nishiyama T."/>
            <person name="Perroud P.-F."/>
            <person name="Lindquist E."/>
            <person name="Kamisugi Y."/>
            <person name="Tanahashi T."/>
            <person name="Sakakibara K."/>
            <person name="Fujita T."/>
            <person name="Oishi K."/>
            <person name="Shin-I T."/>
            <person name="Kuroki Y."/>
            <person name="Toyoda A."/>
            <person name="Suzuki Y."/>
            <person name="Hashimoto A."/>
            <person name="Yamaguchi K."/>
            <person name="Sugano A."/>
            <person name="Kohara Y."/>
            <person name="Fujiyama A."/>
            <person name="Anterola A."/>
            <person name="Aoki S."/>
            <person name="Ashton N."/>
            <person name="Barbazuk W.B."/>
            <person name="Barker E."/>
            <person name="Bennetzen J."/>
            <person name="Bezanilla M."/>
            <person name="Blankenship R."/>
            <person name="Cho S.H."/>
            <person name="Dutcher S."/>
            <person name="Estelle M."/>
            <person name="Fawcett J.A."/>
            <person name="Gundlach H."/>
            <person name="Hanada K."/>
            <person name="Heyl A."/>
            <person name="Hicks K.A."/>
            <person name="Hugh J."/>
            <person name="Lohr M."/>
            <person name="Mayer K."/>
            <person name="Melkozernov A."/>
            <person name="Murata T."/>
            <person name="Nelson D."/>
            <person name="Pils B."/>
            <person name="Prigge M."/>
            <person name="Reiss B."/>
            <person name="Renner T."/>
            <person name="Rombauts S."/>
            <person name="Rushton P."/>
            <person name="Sanderfoot A."/>
            <person name="Schween G."/>
            <person name="Shiu S.-H."/>
            <person name="Stueber K."/>
            <person name="Theodoulou F.L."/>
            <person name="Tu H."/>
            <person name="Van de Peer Y."/>
            <person name="Verrier P.J."/>
            <person name="Waters E."/>
            <person name="Wood A."/>
            <person name="Yang L."/>
            <person name="Cove D."/>
            <person name="Cuming A."/>
            <person name="Hasebe M."/>
            <person name="Lucas S."/>
            <person name="Mishler D.B."/>
            <person name="Reski R."/>
            <person name="Grigoriev I."/>
            <person name="Quatrano R.S."/>
            <person name="Boore J.L."/>
        </authorList>
    </citation>
    <scope>NUCLEOTIDE SEQUENCE [LARGE SCALE GENOMIC DNA]</scope>
    <source>
        <strain evidence="4 5">cv. Gransden 2004</strain>
    </source>
</reference>
<gene>
    <name evidence="4" type="primary">LOC112286656</name>
    <name evidence="3" type="ORF">PHYPA_000655</name>
</gene>
<dbReference type="RefSeq" id="XP_024384533.1">
    <property type="nucleotide sequence ID" value="XM_024528765.2"/>
</dbReference>
<feature type="compositionally biased region" description="Polar residues" evidence="1">
    <location>
        <begin position="134"/>
        <end position="151"/>
    </location>
</feature>
<reference evidence="3 5" key="2">
    <citation type="journal article" date="2018" name="Plant J.">
        <title>The Physcomitrella patens chromosome-scale assembly reveals moss genome structure and evolution.</title>
        <authorList>
            <person name="Lang D."/>
            <person name="Ullrich K.K."/>
            <person name="Murat F."/>
            <person name="Fuchs J."/>
            <person name="Jenkins J."/>
            <person name="Haas F.B."/>
            <person name="Piednoel M."/>
            <person name="Gundlach H."/>
            <person name="Van Bel M."/>
            <person name="Meyberg R."/>
            <person name="Vives C."/>
            <person name="Morata J."/>
            <person name="Symeonidi A."/>
            <person name="Hiss M."/>
            <person name="Muchero W."/>
            <person name="Kamisugi Y."/>
            <person name="Saleh O."/>
            <person name="Blanc G."/>
            <person name="Decker E.L."/>
            <person name="van Gessel N."/>
            <person name="Grimwood J."/>
            <person name="Hayes R.D."/>
            <person name="Graham S.W."/>
            <person name="Gunter L.E."/>
            <person name="McDaniel S.F."/>
            <person name="Hoernstein S.N.W."/>
            <person name="Larsson A."/>
            <person name="Li F.W."/>
            <person name="Perroud P.F."/>
            <person name="Phillips J."/>
            <person name="Ranjan P."/>
            <person name="Rokshar D.S."/>
            <person name="Rothfels C.J."/>
            <person name="Schneider L."/>
            <person name="Shu S."/>
            <person name="Stevenson D.W."/>
            <person name="Thummler F."/>
            <person name="Tillich M."/>
            <person name="Villarreal Aguilar J.C."/>
            <person name="Widiez T."/>
            <person name="Wong G.K."/>
            <person name="Wymore A."/>
            <person name="Zhang Y."/>
            <person name="Zimmer A.D."/>
            <person name="Quatrano R.S."/>
            <person name="Mayer K.F.X."/>
            <person name="Goodstein D."/>
            <person name="Casacuberta J.M."/>
            <person name="Vandepoele K."/>
            <person name="Reski R."/>
            <person name="Cuming A.C."/>
            <person name="Tuskan G.A."/>
            <person name="Maumus F."/>
            <person name="Salse J."/>
            <person name="Schmutz J."/>
            <person name="Rensing S.A."/>
        </authorList>
    </citation>
    <scope>NUCLEOTIDE SEQUENCE [LARGE SCALE GENOMIC DNA]</scope>
    <source>
        <strain evidence="4 5">cv. Gransden 2004</strain>
    </source>
</reference>
<dbReference type="PaxDb" id="3218-PP1S230_9V6.1"/>
<dbReference type="STRING" id="3218.A0A2K1L8B5"/>
<feature type="signal peptide" evidence="2">
    <location>
        <begin position="1"/>
        <end position="26"/>
    </location>
</feature>
<dbReference type="Gene3D" id="3.40.50.1820">
    <property type="entry name" value="alpha/beta hydrolase"/>
    <property type="match status" value="1"/>
</dbReference>
<evidence type="ECO:0000313" key="3">
    <source>
        <dbReference type="EMBL" id="PNR62231.1"/>
    </source>
</evidence>
<dbReference type="InterPro" id="IPR029058">
    <property type="entry name" value="AB_hydrolase_fold"/>
</dbReference>
<feature type="region of interest" description="Disordered" evidence="1">
    <location>
        <begin position="126"/>
        <end position="198"/>
    </location>
</feature>
<feature type="compositionally biased region" description="Polar residues" evidence="1">
    <location>
        <begin position="72"/>
        <end position="84"/>
    </location>
</feature>
<sequence length="529" mass="58796">MPFVMGERNLLLLCLLLFTVSGRVEGATAFCKQVVEPLGLYDCEEFTVQTDDGFVLVLHRLSRMSWPPSASGRANNATKSSGTPNKHVKRKTVSQQAHEVLAPKHLRDSSIQAPVHSYLMNRSVEGKREPAPLGNNSAAPSRSISSNNHLNPTERKRSRRRSRAPAPRHSSPTRNGTISIPSRTTTPASSSDANYTLHPEAGKNAPVLIMHQEFLNGDSWFQYVDSSHSDRLLPFMLVDDGFDVWIGHQRATYWGHGHVHLKKTDREYWNWTWDQHADYDFPAQLRLISAQTNQPVHVIGVSQSATLGAAGATNQETAQMIRSLTLIGPTAYRGNTNSILLDAWAYYFGAQIDSNYYSTGYQNGAFNFSSEFPGSSSNISVTGTTGVVLSLLTGPNCCLGTASIELKMSWDGTTSFKNLLQWQQGIRTNRFARYDYGSAASNYATYGQPTAPNYNLAQIPRRMPVFVIAAGRDWTAPPSGTLTFMQMLQMPALLLNLTNYAHYDLSYSVNRVNDVYLPILRFLEGQEFL</sequence>
<dbReference type="EnsemblPlants" id="Pp3c1_14550V3.2">
    <property type="protein sequence ID" value="Pp3c1_14550V3.2"/>
    <property type="gene ID" value="Pp3c1_14550"/>
</dbReference>
<dbReference type="PANTHER" id="PTHR11005">
    <property type="entry name" value="LYSOSOMAL ACID LIPASE-RELATED"/>
    <property type="match status" value="1"/>
</dbReference>
<dbReference type="GO" id="GO:0016298">
    <property type="term" value="F:lipase activity"/>
    <property type="evidence" value="ECO:0000318"/>
    <property type="project" value="GO_Central"/>
</dbReference>
<keyword evidence="5" id="KW-1185">Reference proteome</keyword>
<feature type="chain" id="PRO_5044576523" evidence="2">
    <location>
        <begin position="27"/>
        <end position="529"/>
    </location>
</feature>
<feature type="compositionally biased region" description="Polar residues" evidence="1">
    <location>
        <begin position="175"/>
        <end position="194"/>
    </location>
</feature>
<dbReference type="Proteomes" id="UP000006727">
    <property type="component" value="Chromosome 1"/>
</dbReference>
<feature type="compositionally biased region" description="Low complexity" evidence="1">
    <location>
        <begin position="164"/>
        <end position="174"/>
    </location>
</feature>
<evidence type="ECO:0000313" key="5">
    <source>
        <dbReference type="Proteomes" id="UP000006727"/>
    </source>
</evidence>
<dbReference type="SUPFAM" id="SSF53474">
    <property type="entry name" value="alpha/beta-Hydrolases"/>
    <property type="match status" value="1"/>
</dbReference>